<feature type="region of interest" description="Disordered" evidence="5">
    <location>
        <begin position="1"/>
        <end position="29"/>
    </location>
</feature>
<sequence>MNGGEKSEFGLESEPTKLPDSDPPMNEDEWEEEYIKMAIQEVRAEILELLNQLEAVNPTGAPVEATEPLDGNWNLLLNLRKAHCDLPADVDIFGQRISFLPVQQFLNPLQELAANISGTISGQPPLKIPIPGNRSSSWLLITYLDEDLWISRGDGGLLVLARQGSSLLEQ</sequence>
<evidence type="ECO:0000256" key="5">
    <source>
        <dbReference type="SAM" id="MobiDB-lite"/>
    </source>
</evidence>
<protein>
    <submittedName>
        <fullName evidence="7">Plastid-lipid-associated protein 3</fullName>
    </submittedName>
</protein>
<keyword evidence="4" id="KW-0809">Transit peptide</keyword>
<comment type="caution">
    <text evidence="7">The sequence shown here is derived from an EMBL/GenBank/DDBJ whole genome shotgun (WGS) entry which is preliminary data.</text>
</comment>
<gene>
    <name evidence="7" type="ORF">F3Y22_tig00116971pilonHSYRG00571</name>
</gene>
<comment type="subcellular location">
    <subcellularLocation>
        <location evidence="1">Plastid</location>
    </subcellularLocation>
</comment>
<evidence type="ECO:0000256" key="4">
    <source>
        <dbReference type="ARBA" id="ARBA00022946"/>
    </source>
</evidence>
<evidence type="ECO:0000256" key="3">
    <source>
        <dbReference type="ARBA" id="ARBA00022640"/>
    </source>
</evidence>
<feature type="compositionally biased region" description="Basic and acidic residues" evidence="5">
    <location>
        <begin position="1"/>
        <end position="20"/>
    </location>
</feature>
<feature type="domain" description="Plastid lipid-associated protein/fibrillin conserved" evidence="6">
    <location>
        <begin position="38"/>
        <end position="78"/>
    </location>
</feature>
<evidence type="ECO:0000313" key="8">
    <source>
        <dbReference type="Proteomes" id="UP000436088"/>
    </source>
</evidence>
<dbReference type="Proteomes" id="UP000436088">
    <property type="component" value="Unassembled WGS sequence"/>
</dbReference>
<name>A0A6A2WH91_HIBSY</name>
<keyword evidence="3" id="KW-0934">Plastid</keyword>
<reference evidence="7" key="1">
    <citation type="submission" date="2019-09" db="EMBL/GenBank/DDBJ databases">
        <title>Draft genome information of white flower Hibiscus syriacus.</title>
        <authorList>
            <person name="Kim Y.-M."/>
        </authorList>
    </citation>
    <scope>NUCLEOTIDE SEQUENCE [LARGE SCALE GENOMIC DNA]</scope>
    <source>
        <strain evidence="7">YM2019G1</strain>
    </source>
</reference>
<proteinExistence type="inferred from homology"/>
<feature type="domain" description="Plastid lipid-associated protein/fibrillin conserved" evidence="6">
    <location>
        <begin position="97"/>
        <end position="160"/>
    </location>
</feature>
<evidence type="ECO:0000313" key="7">
    <source>
        <dbReference type="EMBL" id="KAE8658472.1"/>
    </source>
</evidence>
<organism evidence="7 8">
    <name type="scientific">Hibiscus syriacus</name>
    <name type="common">Rose of Sharon</name>
    <dbReference type="NCBI Taxonomy" id="106335"/>
    <lineage>
        <taxon>Eukaryota</taxon>
        <taxon>Viridiplantae</taxon>
        <taxon>Streptophyta</taxon>
        <taxon>Embryophyta</taxon>
        <taxon>Tracheophyta</taxon>
        <taxon>Spermatophyta</taxon>
        <taxon>Magnoliopsida</taxon>
        <taxon>eudicotyledons</taxon>
        <taxon>Gunneridae</taxon>
        <taxon>Pentapetalae</taxon>
        <taxon>rosids</taxon>
        <taxon>malvids</taxon>
        <taxon>Malvales</taxon>
        <taxon>Malvaceae</taxon>
        <taxon>Malvoideae</taxon>
        <taxon>Hibiscus</taxon>
    </lineage>
</organism>
<dbReference type="AlphaFoldDB" id="A0A6A2WH91"/>
<evidence type="ECO:0000256" key="2">
    <source>
        <dbReference type="ARBA" id="ARBA00005845"/>
    </source>
</evidence>
<dbReference type="GO" id="GO:0009536">
    <property type="term" value="C:plastid"/>
    <property type="evidence" value="ECO:0007669"/>
    <property type="project" value="UniProtKB-SubCell"/>
</dbReference>
<evidence type="ECO:0000259" key="6">
    <source>
        <dbReference type="Pfam" id="PF04755"/>
    </source>
</evidence>
<evidence type="ECO:0000256" key="1">
    <source>
        <dbReference type="ARBA" id="ARBA00004474"/>
    </source>
</evidence>
<comment type="similarity">
    <text evidence="2">Belongs to the PAP/fibrillin family.</text>
</comment>
<dbReference type="EMBL" id="VEPZ02001744">
    <property type="protein sequence ID" value="KAE8658472.1"/>
    <property type="molecule type" value="Genomic_DNA"/>
</dbReference>
<accession>A0A6A2WH91</accession>
<dbReference type="Pfam" id="PF04755">
    <property type="entry name" value="PAP_fibrillin"/>
    <property type="match status" value="2"/>
</dbReference>
<dbReference type="InterPro" id="IPR039633">
    <property type="entry name" value="PAP"/>
</dbReference>
<dbReference type="PANTHER" id="PTHR31906">
    <property type="entry name" value="PLASTID-LIPID-ASSOCIATED PROTEIN 4, CHLOROPLASTIC-RELATED"/>
    <property type="match status" value="1"/>
</dbReference>
<keyword evidence="8" id="KW-1185">Reference proteome</keyword>
<dbReference type="InterPro" id="IPR006843">
    <property type="entry name" value="PAP/fibrillin_dom"/>
</dbReference>